<reference evidence="5 6" key="1">
    <citation type="submission" date="2019-10" db="EMBL/GenBank/DDBJ databases">
        <authorList>
            <person name="Palmer J.M."/>
        </authorList>
    </citation>
    <scope>NUCLEOTIDE SEQUENCE [LARGE SCALE GENOMIC DNA]</scope>
    <source>
        <strain evidence="5 6">TWF696</strain>
    </source>
</reference>
<evidence type="ECO:0000313" key="6">
    <source>
        <dbReference type="Proteomes" id="UP001375240"/>
    </source>
</evidence>
<evidence type="ECO:0000256" key="1">
    <source>
        <dbReference type="ARBA" id="ARBA00022729"/>
    </source>
</evidence>
<dbReference type="Pfam" id="PF10342">
    <property type="entry name" value="Kre9_KNH"/>
    <property type="match status" value="1"/>
</dbReference>
<feature type="signal peptide" evidence="3">
    <location>
        <begin position="1"/>
        <end position="18"/>
    </location>
</feature>
<proteinExistence type="predicted"/>
<comment type="caution">
    <text evidence="5">The sequence shown here is derived from an EMBL/GenBank/DDBJ whole genome shotgun (WGS) entry which is preliminary data.</text>
</comment>
<dbReference type="PANTHER" id="PTHR40633:SF1">
    <property type="entry name" value="GPI ANCHORED SERINE-THREONINE RICH PROTEIN (AFU_ORTHOLOGUE AFUA_1G03630)"/>
    <property type="match status" value="1"/>
</dbReference>
<dbReference type="AlphaFoldDB" id="A0AAV9UJQ2"/>
<dbReference type="PANTHER" id="PTHR40633">
    <property type="entry name" value="MATRIX PROTEIN, PUTATIVE (AFU_ORTHOLOGUE AFUA_8G05410)-RELATED"/>
    <property type="match status" value="1"/>
</dbReference>
<name>A0AAV9UJQ2_9PEZI</name>
<evidence type="ECO:0000313" key="5">
    <source>
        <dbReference type="EMBL" id="KAK6341399.1"/>
    </source>
</evidence>
<sequence>MLVAVLTSVLAFSASALAYTTPTTFNVTSNPVHKPNLGDIVPAGKPYEITWQPTEKGTVTIVLLRGPAENILPLYPIVENIPNSGSYSWTPKADLVPDVTHYGIQVIIDANGQYQYSTQFGISNANYVSSASSSSAPATATSQSSAASSSAPGYATATSEPTTTSYATVYSTTKSTVTSVVTIATTSASTLSPVPYKPSVAPSPPVYGGNSTQPSLTITPLPSATGAASSVKVGSGLLAAVAGVAAMLL</sequence>
<dbReference type="Proteomes" id="UP001375240">
    <property type="component" value="Unassembled WGS sequence"/>
</dbReference>
<dbReference type="InterPro" id="IPR052982">
    <property type="entry name" value="SRP1/TIP1-like"/>
</dbReference>
<organism evidence="5 6">
    <name type="scientific">Orbilia brochopaga</name>
    <dbReference type="NCBI Taxonomy" id="3140254"/>
    <lineage>
        <taxon>Eukaryota</taxon>
        <taxon>Fungi</taxon>
        <taxon>Dikarya</taxon>
        <taxon>Ascomycota</taxon>
        <taxon>Pezizomycotina</taxon>
        <taxon>Orbiliomycetes</taxon>
        <taxon>Orbiliales</taxon>
        <taxon>Orbiliaceae</taxon>
        <taxon>Orbilia</taxon>
    </lineage>
</organism>
<keyword evidence="1 3" id="KW-0732">Signal</keyword>
<feature type="region of interest" description="Disordered" evidence="2">
    <location>
        <begin position="133"/>
        <end position="159"/>
    </location>
</feature>
<feature type="chain" id="PRO_5043586616" description="Yeast cell wall synthesis Kre9/Knh1-like N-terminal domain-containing protein" evidence="3">
    <location>
        <begin position="19"/>
        <end position="249"/>
    </location>
</feature>
<evidence type="ECO:0000259" key="4">
    <source>
        <dbReference type="Pfam" id="PF10342"/>
    </source>
</evidence>
<evidence type="ECO:0000256" key="3">
    <source>
        <dbReference type="SAM" id="SignalP"/>
    </source>
</evidence>
<feature type="domain" description="Yeast cell wall synthesis Kre9/Knh1-like N-terminal" evidence="4">
    <location>
        <begin position="34"/>
        <end position="122"/>
    </location>
</feature>
<dbReference type="EMBL" id="JAVHNQ010000007">
    <property type="protein sequence ID" value="KAK6341399.1"/>
    <property type="molecule type" value="Genomic_DNA"/>
</dbReference>
<accession>A0AAV9UJQ2</accession>
<evidence type="ECO:0000256" key="2">
    <source>
        <dbReference type="SAM" id="MobiDB-lite"/>
    </source>
</evidence>
<keyword evidence="6" id="KW-1185">Reference proteome</keyword>
<dbReference type="InterPro" id="IPR018466">
    <property type="entry name" value="Kre9/Knh1-like_N"/>
</dbReference>
<gene>
    <name evidence="5" type="ORF">TWF696_008475</name>
</gene>
<protein>
    <recommendedName>
        <fullName evidence="4">Yeast cell wall synthesis Kre9/Knh1-like N-terminal domain-containing protein</fullName>
    </recommendedName>
</protein>